<accession>A0A8H7RAC0</accession>
<reference evidence="1" key="1">
    <citation type="submission" date="2020-12" db="EMBL/GenBank/DDBJ databases">
        <title>Metabolic potential, ecology and presence of endohyphal bacteria is reflected in genomic diversity of Mucoromycotina.</title>
        <authorList>
            <person name="Muszewska A."/>
            <person name="Okrasinska A."/>
            <person name="Steczkiewicz K."/>
            <person name="Drgas O."/>
            <person name="Orlowska M."/>
            <person name="Perlinska-Lenart U."/>
            <person name="Aleksandrzak-Piekarczyk T."/>
            <person name="Szatraj K."/>
            <person name="Zielenkiewicz U."/>
            <person name="Pilsyk S."/>
            <person name="Malc E."/>
            <person name="Mieczkowski P."/>
            <person name="Kruszewska J.S."/>
            <person name="Biernat P."/>
            <person name="Pawlowska J."/>
        </authorList>
    </citation>
    <scope>NUCLEOTIDE SEQUENCE</scope>
    <source>
        <strain evidence="1">CBS 226.32</strain>
    </source>
</reference>
<keyword evidence="2" id="KW-1185">Reference proteome</keyword>
<dbReference type="AlphaFoldDB" id="A0A8H7RAC0"/>
<feature type="non-terminal residue" evidence="1">
    <location>
        <position position="1"/>
    </location>
</feature>
<gene>
    <name evidence="1" type="ORF">INT46_010493</name>
</gene>
<sequence length="84" mass="9259">MGGIEGQNLNKVTFFQAIGLKVKFYVMICPCSNIRSVIELATITIPAVQKDLLNFMSILDTLLSVTVLHHSIMPNPELNILVTS</sequence>
<evidence type="ECO:0000313" key="1">
    <source>
        <dbReference type="EMBL" id="KAG2207093.1"/>
    </source>
</evidence>
<comment type="caution">
    <text evidence="1">The sequence shown here is derived from an EMBL/GenBank/DDBJ whole genome shotgun (WGS) entry which is preliminary data.</text>
</comment>
<dbReference type="OrthoDB" id="2221403at2759"/>
<name>A0A8H7RAC0_9FUNG</name>
<proteinExistence type="predicted"/>
<dbReference type="Proteomes" id="UP000650833">
    <property type="component" value="Unassembled WGS sequence"/>
</dbReference>
<dbReference type="EMBL" id="JAEPRC010000136">
    <property type="protein sequence ID" value="KAG2207093.1"/>
    <property type="molecule type" value="Genomic_DNA"/>
</dbReference>
<evidence type="ECO:0000313" key="2">
    <source>
        <dbReference type="Proteomes" id="UP000650833"/>
    </source>
</evidence>
<protein>
    <submittedName>
        <fullName evidence="1">Uncharacterized protein</fullName>
    </submittedName>
</protein>
<organism evidence="1 2">
    <name type="scientific">Mucor plumbeus</name>
    <dbReference type="NCBI Taxonomy" id="97098"/>
    <lineage>
        <taxon>Eukaryota</taxon>
        <taxon>Fungi</taxon>
        <taxon>Fungi incertae sedis</taxon>
        <taxon>Mucoromycota</taxon>
        <taxon>Mucoromycotina</taxon>
        <taxon>Mucoromycetes</taxon>
        <taxon>Mucorales</taxon>
        <taxon>Mucorineae</taxon>
        <taxon>Mucoraceae</taxon>
        <taxon>Mucor</taxon>
    </lineage>
</organism>